<feature type="coiled-coil region" evidence="1">
    <location>
        <begin position="12"/>
        <end position="106"/>
    </location>
</feature>
<name>A0A7G9U8P7_GVPB</name>
<organism evidence="2">
    <name type="scientific">Pieris brassicae granulosis virus</name>
    <name type="common">PbGV</name>
    <name type="synonym">Pieris brassicae granulovirus</name>
    <dbReference type="NCBI Taxonomy" id="10465"/>
    <lineage>
        <taxon>Viruses</taxon>
        <taxon>Viruses incertae sedis</taxon>
        <taxon>Naldaviricetes</taxon>
        <taxon>Lefavirales</taxon>
        <taxon>Baculoviridae</taxon>
        <taxon>Betabaculovirus</taxon>
        <taxon>Betabaculovirus arrapae</taxon>
    </lineage>
</organism>
<evidence type="ECO:0000256" key="1">
    <source>
        <dbReference type="SAM" id="Coils"/>
    </source>
</evidence>
<sequence>MIKSFLIMSLNAMNLENAVQELYKNLEIHKLAIETLKRENELMRQEKIQLNKEWTKEKSNWCQTEKQHQDVITTLAEQLRTMDNDIQNLNKIRQDFSESRKELLEQSKTFYNTKRELLEQTKK</sequence>
<protein>
    <submittedName>
        <fullName evidence="2">Uncharacterized protein</fullName>
    </submittedName>
</protein>
<keyword evidence="1" id="KW-0175">Coiled coil</keyword>
<proteinExistence type="predicted"/>
<accession>A0A7G9U8P7</accession>
<organismHost>
    <name type="scientific">Pieris brassicae</name>
    <name type="common">White butterfly</name>
    <name type="synonym">Large white butterfly</name>
    <dbReference type="NCBI Taxonomy" id="7116"/>
</organismHost>
<dbReference type="EMBL" id="MN750571">
    <property type="protein sequence ID" value="QNN89478.1"/>
    <property type="molecule type" value="Genomic_DNA"/>
</dbReference>
<reference evidence="2" key="1">
    <citation type="submission" date="2019-11" db="EMBL/GenBank/DDBJ databases">
        <title>Studies on the baculoviruses infecting the caterpillars, Spilarctia obliqua Walker (Erebidae) and Pieris brassicae Linn. (Pieridae) (Insecta: Lepidoptera).</title>
        <authorList>
            <person name="Paul S."/>
            <person name="Arumugaperumal A."/>
            <person name="Sathiya Balasingh Thangapandi E.J.J."/>
            <person name="Sarjubala Devi H."/>
            <person name="Johnson T."/>
            <person name="Maisnam S."/>
            <person name="Krishnavel S."/>
            <person name="Soman Syamala S."/>
            <person name="Ramamoorthy S."/>
            <person name="Karthikeyan R."/>
            <person name="Subburaman C."/>
            <person name="Jeyaprakash R."/>
            <person name="Azhaguchamy M."/>
            <person name="Ramaiyer V."/>
            <person name="Sivasubramaniam S."/>
        </authorList>
    </citation>
    <scope>NUCLEOTIDE SEQUENCE</scope>
    <source>
        <strain evidence="2">Manipur</strain>
    </source>
</reference>
<evidence type="ECO:0000313" key="2">
    <source>
        <dbReference type="EMBL" id="QNN89478.1"/>
    </source>
</evidence>